<keyword evidence="1" id="KW-0032">Aminotransferase</keyword>
<reference evidence="1 2" key="1">
    <citation type="journal article" date="2018" name="Nat. Biotechnol.">
        <title>A standardized bacterial taxonomy based on genome phylogeny substantially revises the tree of life.</title>
        <authorList>
            <person name="Parks D.H."/>
            <person name="Chuvochina M."/>
            <person name="Waite D.W."/>
            <person name="Rinke C."/>
            <person name="Skarshewski A."/>
            <person name="Chaumeil P.A."/>
            <person name="Hugenholtz P."/>
        </authorList>
    </citation>
    <scope>NUCLEOTIDE SEQUENCE [LARGE SCALE GENOMIC DNA]</scope>
    <source>
        <strain evidence="1">UBA11247</strain>
    </source>
</reference>
<sequence>VADAADDPADPVRTLVRWTFCKNDTTLATAAERLSGDAADGTLADRIRTARSRLRS</sequence>
<dbReference type="GO" id="GO:0008483">
    <property type="term" value="F:transaminase activity"/>
    <property type="evidence" value="ECO:0007669"/>
    <property type="project" value="UniProtKB-KW"/>
</dbReference>
<comment type="caution">
    <text evidence="1">The sequence shown here is derived from an EMBL/GenBank/DDBJ whole genome shotgun (WGS) entry which is preliminary data.</text>
</comment>
<protein>
    <submittedName>
        <fullName evidence="1">Aminotransferase</fullName>
    </submittedName>
</protein>
<evidence type="ECO:0000313" key="1">
    <source>
        <dbReference type="EMBL" id="HCT13492.1"/>
    </source>
</evidence>
<organism evidence="1 2">
    <name type="scientific">Corynebacterium nuruki</name>
    <dbReference type="NCBI Taxonomy" id="1032851"/>
    <lineage>
        <taxon>Bacteria</taxon>
        <taxon>Bacillati</taxon>
        <taxon>Actinomycetota</taxon>
        <taxon>Actinomycetes</taxon>
        <taxon>Mycobacteriales</taxon>
        <taxon>Corynebacteriaceae</taxon>
        <taxon>Corynebacterium</taxon>
    </lineage>
</organism>
<keyword evidence="1" id="KW-0808">Transferase</keyword>
<feature type="non-terminal residue" evidence="1">
    <location>
        <position position="1"/>
    </location>
</feature>
<gene>
    <name evidence="1" type="ORF">DIW82_01495</name>
</gene>
<dbReference type="EMBL" id="DQID01000039">
    <property type="protein sequence ID" value="HCT13492.1"/>
    <property type="molecule type" value="Genomic_DNA"/>
</dbReference>
<dbReference type="Gene3D" id="3.90.1150.10">
    <property type="entry name" value="Aspartate Aminotransferase, domain 1"/>
    <property type="match status" value="1"/>
</dbReference>
<dbReference type="Proteomes" id="UP000261739">
    <property type="component" value="Unassembled WGS sequence"/>
</dbReference>
<evidence type="ECO:0000313" key="2">
    <source>
        <dbReference type="Proteomes" id="UP000261739"/>
    </source>
</evidence>
<dbReference type="AlphaFoldDB" id="A0A3D4SW81"/>
<accession>A0A3D4SW81</accession>
<dbReference type="InterPro" id="IPR015422">
    <property type="entry name" value="PyrdxlP-dep_Trfase_small"/>
</dbReference>
<proteinExistence type="predicted"/>
<name>A0A3D4SW81_9CORY</name>